<name>A0A381UHV7_9ZZZZ</name>
<dbReference type="InterPro" id="IPR007484">
    <property type="entry name" value="Peptidase_M28"/>
</dbReference>
<protein>
    <recommendedName>
        <fullName evidence="1">Peptidase M28 domain-containing protein</fullName>
    </recommendedName>
</protein>
<dbReference type="PANTHER" id="PTHR12147">
    <property type="entry name" value="METALLOPEPTIDASE M28 FAMILY MEMBER"/>
    <property type="match status" value="1"/>
</dbReference>
<evidence type="ECO:0000259" key="1">
    <source>
        <dbReference type="Pfam" id="PF04389"/>
    </source>
</evidence>
<feature type="domain" description="Peptidase M28" evidence="1">
    <location>
        <begin position="297"/>
        <end position="496"/>
    </location>
</feature>
<reference evidence="2" key="1">
    <citation type="submission" date="2018-05" db="EMBL/GenBank/DDBJ databases">
        <authorList>
            <person name="Lanie J.A."/>
            <person name="Ng W.-L."/>
            <person name="Kazmierczak K.M."/>
            <person name="Andrzejewski T.M."/>
            <person name="Davidsen T.M."/>
            <person name="Wayne K.J."/>
            <person name="Tettelin H."/>
            <person name="Glass J.I."/>
            <person name="Rusch D."/>
            <person name="Podicherti R."/>
            <person name="Tsui H.-C.T."/>
            <person name="Winkler M.E."/>
        </authorList>
    </citation>
    <scope>NUCLEOTIDE SEQUENCE</scope>
</reference>
<dbReference type="PANTHER" id="PTHR12147:SF26">
    <property type="entry name" value="PEPTIDASE M28 DOMAIN-CONTAINING PROTEIN"/>
    <property type="match status" value="1"/>
</dbReference>
<dbReference type="EMBL" id="UINC01006470">
    <property type="protein sequence ID" value="SVA27719.1"/>
    <property type="molecule type" value="Genomic_DNA"/>
</dbReference>
<dbReference type="GO" id="GO:0006508">
    <property type="term" value="P:proteolysis"/>
    <property type="evidence" value="ECO:0007669"/>
    <property type="project" value="InterPro"/>
</dbReference>
<dbReference type="InterPro" id="IPR045175">
    <property type="entry name" value="M28_fam"/>
</dbReference>
<dbReference type="Gene3D" id="3.40.630.10">
    <property type="entry name" value="Zn peptidases"/>
    <property type="match status" value="1"/>
</dbReference>
<dbReference type="GO" id="GO:0008235">
    <property type="term" value="F:metalloexopeptidase activity"/>
    <property type="evidence" value="ECO:0007669"/>
    <property type="project" value="InterPro"/>
</dbReference>
<sequence>MFSICFVMCAGLFSCNKIIQEEKTGLFSITAAELKHHLDFLAADEFQGRDTPSPELKIASKYLSNLSKKYGLIPVMSDNSYFQSIPLKTSLVSESETSIVLKSKEGKEEFKFRMDFGVEDKNLSSGNIKGSMVFLGLGHQTPDKSWDDLKNINIEGKIVVILNANLLENHVLRRDGTGMHLRARAEKLVEMGAKAVIKIIDNEREAFFQKSGFKFENSVKSVVIQEKEPAGKEGSGNFNNIQIRHEMATAILGVSGKELNEMFVRVKKGEQISSRNLKGITLDIKIKVKKGVATTRNILALVEGTDPELKNEYVVVGAHYDHIGTTEGGVYNGANDNGSGTVGLIELAEALANNRPARSVIIVWFTGEEKGLWGSEYFVSNPPVPLEKISAYINLDVISGDELNKITVTGSEVLSSELDNLINEISEDQLKGSLDYMKDNPGRSNFFFTRSDHFSFIMRGIPSVWFGAHSDHLDHIHQVSDVTETIYFDKMERITKFSYLLALEVANYKTMLALDRTPEITKRGSHNLKYNWKEAIEKKE</sequence>
<dbReference type="Pfam" id="PF04389">
    <property type="entry name" value="Peptidase_M28"/>
    <property type="match status" value="1"/>
</dbReference>
<dbReference type="AlphaFoldDB" id="A0A381UHV7"/>
<dbReference type="SUPFAM" id="SSF52025">
    <property type="entry name" value="PA domain"/>
    <property type="match status" value="1"/>
</dbReference>
<organism evidence="2">
    <name type="scientific">marine metagenome</name>
    <dbReference type="NCBI Taxonomy" id="408172"/>
    <lineage>
        <taxon>unclassified sequences</taxon>
        <taxon>metagenomes</taxon>
        <taxon>ecological metagenomes</taxon>
    </lineage>
</organism>
<accession>A0A381UHV7</accession>
<dbReference type="SUPFAM" id="SSF53187">
    <property type="entry name" value="Zn-dependent exopeptidases"/>
    <property type="match status" value="1"/>
</dbReference>
<evidence type="ECO:0000313" key="2">
    <source>
        <dbReference type="EMBL" id="SVA27719.1"/>
    </source>
</evidence>
<dbReference type="InterPro" id="IPR046450">
    <property type="entry name" value="PA_dom_sf"/>
</dbReference>
<dbReference type="Gene3D" id="3.50.30.30">
    <property type="match status" value="1"/>
</dbReference>
<proteinExistence type="predicted"/>
<gene>
    <name evidence="2" type="ORF">METZ01_LOCUS80573</name>
</gene>